<keyword evidence="2" id="KW-1185">Reference proteome</keyword>
<reference evidence="1" key="1">
    <citation type="submission" date="2021-10" db="EMBL/GenBank/DDBJ databases">
        <title>Psilocybe cubensis genome.</title>
        <authorList>
            <person name="Mckernan K.J."/>
            <person name="Crawford S."/>
            <person name="Trippe A."/>
            <person name="Kane L.T."/>
            <person name="Mclaughlin S."/>
        </authorList>
    </citation>
    <scope>NUCLEOTIDE SEQUENCE</scope>
    <source>
        <strain evidence="1">MGC-MH-2018</strain>
    </source>
</reference>
<comment type="caution">
    <text evidence="1">The sequence shown here is derived from an EMBL/GenBank/DDBJ whole genome shotgun (WGS) entry which is preliminary data.</text>
</comment>
<protein>
    <submittedName>
        <fullName evidence="1">Uncharacterized protein</fullName>
    </submittedName>
</protein>
<proteinExistence type="predicted"/>
<evidence type="ECO:0000313" key="2">
    <source>
        <dbReference type="Proteomes" id="UP000664032"/>
    </source>
</evidence>
<dbReference type="Proteomes" id="UP000664032">
    <property type="component" value="Unassembled WGS sequence"/>
</dbReference>
<accession>A0ACB8GKE4</accession>
<gene>
    <name evidence="1" type="ORF">JR316_0011722</name>
</gene>
<name>A0ACB8GKE4_PSICU</name>
<organism evidence="1 2">
    <name type="scientific">Psilocybe cubensis</name>
    <name type="common">Psychedelic mushroom</name>
    <name type="synonym">Stropharia cubensis</name>
    <dbReference type="NCBI Taxonomy" id="181762"/>
    <lineage>
        <taxon>Eukaryota</taxon>
        <taxon>Fungi</taxon>
        <taxon>Dikarya</taxon>
        <taxon>Basidiomycota</taxon>
        <taxon>Agaricomycotina</taxon>
        <taxon>Agaricomycetes</taxon>
        <taxon>Agaricomycetidae</taxon>
        <taxon>Agaricales</taxon>
        <taxon>Agaricineae</taxon>
        <taxon>Strophariaceae</taxon>
        <taxon>Psilocybe</taxon>
    </lineage>
</organism>
<evidence type="ECO:0000313" key="1">
    <source>
        <dbReference type="EMBL" id="KAH9476151.1"/>
    </source>
</evidence>
<sequence>MDVHDLSPYTKLNITGLMNRFVLLLYRQLLRGCREFVNEYGTGNSIATPAEFTPRKGHLDPQLPDSPIIRAVDYQRVTRRANLFH</sequence>
<dbReference type="EMBL" id="JAFIQS020000011">
    <property type="protein sequence ID" value="KAH9476151.1"/>
    <property type="molecule type" value="Genomic_DNA"/>
</dbReference>